<protein>
    <submittedName>
        <fullName evidence="2">Uncharacterized protein</fullName>
    </submittedName>
</protein>
<feature type="compositionally biased region" description="Pro residues" evidence="1">
    <location>
        <begin position="36"/>
        <end position="49"/>
    </location>
</feature>
<dbReference type="Proteomes" id="UP000230066">
    <property type="component" value="Unassembled WGS sequence"/>
</dbReference>
<proteinExistence type="predicted"/>
<feature type="region of interest" description="Disordered" evidence="1">
    <location>
        <begin position="186"/>
        <end position="222"/>
    </location>
</feature>
<feature type="compositionally biased region" description="Basic and acidic residues" evidence="1">
    <location>
        <begin position="190"/>
        <end position="199"/>
    </location>
</feature>
<comment type="caution">
    <text evidence="2">The sequence shown here is derived from an EMBL/GenBank/DDBJ whole genome shotgun (WGS) entry which is preliminary data.</text>
</comment>
<evidence type="ECO:0000313" key="3">
    <source>
        <dbReference type="Proteomes" id="UP000230066"/>
    </source>
</evidence>
<sequence>MMHSVSRPLPPIPITDAINIPSVLRPNPMRFHHTSLPPPPKESPPPTPLSPIVRSSTIHQAILPGTRTGSEEPRSPQPTRVTPRPRVPRMGTCVTPAQSSTFGMKTDSGQVEFSRTTRLAPLRSPVLIRRQEEKHLTKSLSTRAPLVSKLVATPSPIRSLVSSARETSNAVSSDLRRFFRRPAHVRNHHRLDPRTDSLNRGRLTPISERTNTSSPSTKQSYFSDYSLSDSEMSDATETTNLSLTWPLSRSQTDLSSKLYCPYAKIPNTDQLVVFPTQPKQPNPKGQPLTALDPSSGTNLPAKNLTESPGCPMVKLPSTKVAELKQWMAEIDQDEIMRRFKRMRMVTMTARRWTIKRRPDGTRYLAYRRSHTSRCQHHNTEAITETAITHTEDPNHPGPSHRAPNDVPENRSSVNNSDLAQSVSVSECTGRRKRYKSHRSGQNGSQPSTTFPLPIHRPESFPPLTTTHGKSSHRSSPREETQQNRASVVRSAVAADNISASTAQTASASGNARSSAHRCGRHRARRPDGVQDSGIRIARNASCCLNRISDTRTEMFNGERTYVYYMAVKSSSEARSHDRVRNVNFCEIYPMARSRADSADSDSTKLVTMLVV</sequence>
<feature type="region of interest" description="Disordered" evidence="1">
    <location>
        <begin position="389"/>
        <end position="531"/>
    </location>
</feature>
<feature type="compositionally biased region" description="Polar residues" evidence="1">
    <location>
        <begin position="439"/>
        <end position="450"/>
    </location>
</feature>
<gene>
    <name evidence="2" type="ORF">D915_007927</name>
</gene>
<feature type="region of interest" description="Disordered" evidence="1">
    <location>
        <begin position="25"/>
        <end position="52"/>
    </location>
</feature>
<feature type="compositionally biased region" description="Polar residues" evidence="1">
    <location>
        <begin position="409"/>
        <end position="426"/>
    </location>
</feature>
<dbReference type="EMBL" id="JXXN02003783">
    <property type="protein sequence ID" value="THD21177.1"/>
    <property type="molecule type" value="Genomic_DNA"/>
</dbReference>
<organism evidence="2 3">
    <name type="scientific">Fasciola hepatica</name>
    <name type="common">Liver fluke</name>
    <dbReference type="NCBI Taxonomy" id="6192"/>
    <lineage>
        <taxon>Eukaryota</taxon>
        <taxon>Metazoa</taxon>
        <taxon>Spiralia</taxon>
        <taxon>Lophotrochozoa</taxon>
        <taxon>Platyhelminthes</taxon>
        <taxon>Trematoda</taxon>
        <taxon>Digenea</taxon>
        <taxon>Plagiorchiida</taxon>
        <taxon>Echinostomata</taxon>
        <taxon>Echinostomatoidea</taxon>
        <taxon>Fasciolidae</taxon>
        <taxon>Fasciola</taxon>
    </lineage>
</organism>
<feature type="compositionally biased region" description="Basic residues" evidence="1">
    <location>
        <begin position="514"/>
        <end position="524"/>
    </location>
</feature>
<reference evidence="2" key="1">
    <citation type="submission" date="2019-03" db="EMBL/GenBank/DDBJ databases">
        <title>Improved annotation for the trematode Fasciola hepatica.</title>
        <authorList>
            <person name="Choi Y.-J."/>
            <person name="Martin J."/>
            <person name="Mitreva M."/>
        </authorList>
    </citation>
    <scope>NUCLEOTIDE SEQUENCE [LARGE SCALE GENOMIC DNA]</scope>
</reference>
<evidence type="ECO:0000313" key="2">
    <source>
        <dbReference type="EMBL" id="THD21177.1"/>
    </source>
</evidence>
<keyword evidence="3" id="KW-1185">Reference proteome</keyword>
<feature type="compositionally biased region" description="Low complexity" evidence="1">
    <location>
        <begin position="484"/>
        <end position="508"/>
    </location>
</feature>
<evidence type="ECO:0000256" key="1">
    <source>
        <dbReference type="SAM" id="MobiDB-lite"/>
    </source>
</evidence>
<accession>A0A4E0RJT1</accession>
<name>A0A4E0RJT1_FASHE</name>
<feature type="region of interest" description="Disordered" evidence="1">
    <location>
        <begin position="64"/>
        <end position="91"/>
    </location>
</feature>
<feature type="compositionally biased region" description="Polar residues" evidence="1">
    <location>
        <begin position="207"/>
        <end position="222"/>
    </location>
</feature>
<dbReference type="AlphaFoldDB" id="A0A4E0RJT1"/>